<comment type="similarity">
    <text evidence="1">Belongs to the KAE1 / TsaD family. TsaB subfamily.</text>
</comment>
<accession>A0A378R091</accession>
<proteinExistence type="inferred from homology"/>
<dbReference type="InterPro" id="IPR043129">
    <property type="entry name" value="ATPase_NBD"/>
</dbReference>
<dbReference type="InterPro" id="IPR000905">
    <property type="entry name" value="Gcp-like_dom"/>
</dbReference>
<keyword evidence="6" id="KW-1185">Reference proteome</keyword>
<reference evidence="5 6" key="1">
    <citation type="submission" date="2018-06" db="EMBL/GenBank/DDBJ databases">
        <authorList>
            <consortium name="Pathogen Informatics"/>
            <person name="Doyle S."/>
        </authorList>
    </citation>
    <scope>NUCLEOTIDE SEQUENCE [LARGE SCALE GENOMIC DNA]</scope>
    <source>
        <strain evidence="5 6">NCTC12877</strain>
    </source>
</reference>
<gene>
    <name evidence="5" type="primary">yeaZ</name>
    <name evidence="5" type="ORF">NCTC12877_01628</name>
</gene>
<dbReference type="Pfam" id="PF00814">
    <property type="entry name" value="TsaD"/>
    <property type="match status" value="1"/>
</dbReference>
<evidence type="ECO:0000256" key="2">
    <source>
        <dbReference type="ARBA" id="ARBA00019012"/>
    </source>
</evidence>
<dbReference type="GO" id="GO:0002949">
    <property type="term" value="P:tRNA threonylcarbamoyladenosine modification"/>
    <property type="evidence" value="ECO:0007669"/>
    <property type="project" value="InterPro"/>
</dbReference>
<dbReference type="STRING" id="1122244.GCA_000426885_01577"/>
<dbReference type="RefSeq" id="WP_228130430.1">
    <property type="nucleotide sequence ID" value="NZ_UGQB01000004.1"/>
</dbReference>
<protein>
    <recommendedName>
        <fullName evidence="2">tRNA threonylcarbamoyladenosine biosynthesis protein TsaB</fullName>
    </recommendedName>
    <alternativeName>
        <fullName evidence="3">t(6)A37 threonylcarbamoyladenosine biosynthesis protein TsaB</fullName>
    </alternativeName>
</protein>
<dbReference type="AlphaFoldDB" id="A0A378R091"/>
<evidence type="ECO:0000259" key="4">
    <source>
        <dbReference type="Pfam" id="PF00814"/>
    </source>
</evidence>
<organism evidence="5 6">
    <name type="scientific">Moraxella caprae</name>
    <dbReference type="NCBI Taxonomy" id="90240"/>
    <lineage>
        <taxon>Bacteria</taxon>
        <taxon>Pseudomonadati</taxon>
        <taxon>Pseudomonadota</taxon>
        <taxon>Gammaproteobacteria</taxon>
        <taxon>Moraxellales</taxon>
        <taxon>Moraxellaceae</taxon>
        <taxon>Moraxella</taxon>
    </lineage>
</organism>
<dbReference type="CDD" id="cd24032">
    <property type="entry name" value="ASKHA_NBD_TsaB"/>
    <property type="match status" value="1"/>
</dbReference>
<evidence type="ECO:0000256" key="1">
    <source>
        <dbReference type="ARBA" id="ARBA00010493"/>
    </source>
</evidence>
<dbReference type="NCBIfam" id="TIGR03725">
    <property type="entry name" value="T6A_YeaZ"/>
    <property type="match status" value="1"/>
</dbReference>
<dbReference type="Gene3D" id="3.30.420.40">
    <property type="match status" value="2"/>
</dbReference>
<dbReference type="EMBL" id="UGQB01000004">
    <property type="protein sequence ID" value="STZ08624.1"/>
    <property type="molecule type" value="Genomic_DNA"/>
</dbReference>
<evidence type="ECO:0000313" key="6">
    <source>
        <dbReference type="Proteomes" id="UP000254065"/>
    </source>
</evidence>
<dbReference type="SUPFAM" id="SSF53067">
    <property type="entry name" value="Actin-like ATPase domain"/>
    <property type="match status" value="2"/>
</dbReference>
<dbReference type="PANTHER" id="PTHR11735:SF11">
    <property type="entry name" value="TRNA THREONYLCARBAMOYLADENOSINE BIOSYNTHESIS PROTEIN TSAB"/>
    <property type="match status" value="1"/>
</dbReference>
<evidence type="ECO:0000313" key="5">
    <source>
        <dbReference type="EMBL" id="STZ08624.1"/>
    </source>
</evidence>
<dbReference type="InterPro" id="IPR022496">
    <property type="entry name" value="T6A_TsaB"/>
</dbReference>
<dbReference type="GO" id="GO:0005829">
    <property type="term" value="C:cytosol"/>
    <property type="evidence" value="ECO:0007669"/>
    <property type="project" value="TreeGrafter"/>
</dbReference>
<evidence type="ECO:0000256" key="3">
    <source>
        <dbReference type="ARBA" id="ARBA00032446"/>
    </source>
</evidence>
<name>A0A378R091_9GAMM</name>
<dbReference type="PANTHER" id="PTHR11735">
    <property type="entry name" value="TRNA N6-ADENOSINE THREONYLCARBAMOYLTRANSFERASE"/>
    <property type="match status" value="1"/>
</dbReference>
<feature type="domain" description="Gcp-like" evidence="4">
    <location>
        <begin position="76"/>
        <end position="240"/>
    </location>
</feature>
<dbReference type="Proteomes" id="UP000254065">
    <property type="component" value="Unassembled WGS sequence"/>
</dbReference>
<sequence length="264" mass="28856">MLSMPPTAFKTLKFTSILWYDKRFYFARTHSMTALSPSPSDILVAFDTIFEQCSIAILQNDTVIYTETVAGGRGQTEIILPMLDKALHTAGVDIKDVQAWAFNRGPGAFSGIRINTALVQALSVANDAPCIGISSLHALAFMACKEESMADGTTITAVIDARQNQVYAGDFVVKNALPIAQSEYLLDYDKRVETNIIVGDGVDLVATDAKKLHLNPTACHIAHLAYPLFLKGETVTAENALPVYLRNNAWKTLAEQGKKIINQF</sequence>